<dbReference type="InterPro" id="IPR001647">
    <property type="entry name" value="HTH_TetR"/>
</dbReference>
<keyword evidence="5" id="KW-1185">Reference proteome</keyword>
<dbReference type="AlphaFoldDB" id="A0A4R4YSP3"/>
<sequence length="203" mass="21387">MPVPKGSTLDPERTRAAIIEAAMPILYERGLDGVGVAGLCAAVGVSKETLYRHFGSKEGLIEAVLEARSDRVTRWLRTSAEAAGEDPADQLAAVFDALADWHAEPDFRGCALLNAAAQHHGAPELDLAARHLERRLALLTEIATRAGATDPGALARQLLILVTGSTVVADQHPATPDAARLARQAALTLLQAAGSPPSSREPR</sequence>
<dbReference type="Proteomes" id="UP000295302">
    <property type="component" value="Unassembled WGS sequence"/>
</dbReference>
<dbReference type="PROSITE" id="PS50977">
    <property type="entry name" value="HTH_TETR_2"/>
    <property type="match status" value="1"/>
</dbReference>
<feature type="domain" description="HTH tetR-type" evidence="3">
    <location>
        <begin position="12"/>
        <end position="72"/>
    </location>
</feature>
<evidence type="ECO:0000313" key="4">
    <source>
        <dbReference type="EMBL" id="TDD48318.1"/>
    </source>
</evidence>
<dbReference type="InterPro" id="IPR036271">
    <property type="entry name" value="Tet_transcr_reg_TetR-rel_C_sf"/>
</dbReference>
<dbReference type="Gene3D" id="1.10.357.10">
    <property type="entry name" value="Tetracycline Repressor, domain 2"/>
    <property type="match status" value="1"/>
</dbReference>
<dbReference type="SUPFAM" id="SSF46689">
    <property type="entry name" value="Homeodomain-like"/>
    <property type="match status" value="1"/>
</dbReference>
<dbReference type="GO" id="GO:0003700">
    <property type="term" value="F:DNA-binding transcription factor activity"/>
    <property type="evidence" value="ECO:0007669"/>
    <property type="project" value="TreeGrafter"/>
</dbReference>
<dbReference type="PRINTS" id="PR00455">
    <property type="entry name" value="HTHTETR"/>
</dbReference>
<dbReference type="PANTHER" id="PTHR30055:SF200">
    <property type="entry name" value="HTH-TYPE TRANSCRIPTIONAL REPRESSOR BDCR"/>
    <property type="match status" value="1"/>
</dbReference>
<evidence type="ECO:0000256" key="1">
    <source>
        <dbReference type="ARBA" id="ARBA00023125"/>
    </source>
</evidence>
<dbReference type="GO" id="GO:0000976">
    <property type="term" value="F:transcription cis-regulatory region binding"/>
    <property type="evidence" value="ECO:0007669"/>
    <property type="project" value="TreeGrafter"/>
</dbReference>
<feature type="DNA-binding region" description="H-T-H motif" evidence="2">
    <location>
        <begin position="35"/>
        <end position="54"/>
    </location>
</feature>
<evidence type="ECO:0000259" key="3">
    <source>
        <dbReference type="PROSITE" id="PS50977"/>
    </source>
</evidence>
<gene>
    <name evidence="4" type="ORF">E1286_15470</name>
</gene>
<evidence type="ECO:0000256" key="2">
    <source>
        <dbReference type="PROSITE-ProRule" id="PRU00335"/>
    </source>
</evidence>
<name>A0A4R4YSP3_9ACTN</name>
<evidence type="ECO:0000313" key="5">
    <source>
        <dbReference type="Proteomes" id="UP000295302"/>
    </source>
</evidence>
<dbReference type="RefSeq" id="WP_132613017.1">
    <property type="nucleotide sequence ID" value="NZ_SMKQ01000038.1"/>
</dbReference>
<comment type="caution">
    <text evidence="4">The sequence shown here is derived from an EMBL/GenBank/DDBJ whole genome shotgun (WGS) entry which is preliminary data.</text>
</comment>
<dbReference type="PANTHER" id="PTHR30055">
    <property type="entry name" value="HTH-TYPE TRANSCRIPTIONAL REGULATOR RUTR"/>
    <property type="match status" value="1"/>
</dbReference>
<dbReference type="InterPro" id="IPR050109">
    <property type="entry name" value="HTH-type_TetR-like_transc_reg"/>
</dbReference>
<accession>A0A4R4YSP3</accession>
<dbReference type="OrthoDB" id="4214267at2"/>
<dbReference type="Pfam" id="PF00440">
    <property type="entry name" value="TetR_N"/>
    <property type="match status" value="1"/>
</dbReference>
<dbReference type="EMBL" id="SMKQ01000038">
    <property type="protein sequence ID" value="TDD48318.1"/>
    <property type="molecule type" value="Genomic_DNA"/>
</dbReference>
<dbReference type="InterPro" id="IPR009057">
    <property type="entry name" value="Homeodomain-like_sf"/>
</dbReference>
<organism evidence="4 5">
    <name type="scientific">Nonomuraea terrae</name>
    <dbReference type="NCBI Taxonomy" id="2530383"/>
    <lineage>
        <taxon>Bacteria</taxon>
        <taxon>Bacillati</taxon>
        <taxon>Actinomycetota</taxon>
        <taxon>Actinomycetes</taxon>
        <taxon>Streptosporangiales</taxon>
        <taxon>Streptosporangiaceae</taxon>
        <taxon>Nonomuraea</taxon>
    </lineage>
</organism>
<keyword evidence="1 2" id="KW-0238">DNA-binding</keyword>
<protein>
    <submittedName>
        <fullName evidence="4">TetR/AcrR family transcriptional regulator</fullName>
    </submittedName>
</protein>
<reference evidence="4 5" key="1">
    <citation type="submission" date="2019-03" db="EMBL/GenBank/DDBJ databases">
        <title>Draft genome sequences of novel Actinobacteria.</title>
        <authorList>
            <person name="Sahin N."/>
            <person name="Ay H."/>
            <person name="Saygin H."/>
        </authorList>
    </citation>
    <scope>NUCLEOTIDE SEQUENCE [LARGE SCALE GENOMIC DNA]</scope>
    <source>
        <strain evidence="4 5">CH32</strain>
    </source>
</reference>
<proteinExistence type="predicted"/>
<dbReference type="SUPFAM" id="SSF48498">
    <property type="entry name" value="Tetracyclin repressor-like, C-terminal domain"/>
    <property type="match status" value="1"/>
</dbReference>